<proteinExistence type="predicted"/>
<dbReference type="Proteomes" id="UP000551616">
    <property type="component" value="Unassembled WGS sequence"/>
</dbReference>
<dbReference type="SUPFAM" id="SSF54001">
    <property type="entry name" value="Cysteine proteinases"/>
    <property type="match status" value="1"/>
</dbReference>
<dbReference type="EMBL" id="JABRWO010000010">
    <property type="protein sequence ID" value="MBA2116501.1"/>
    <property type="molecule type" value="Genomic_DNA"/>
</dbReference>
<evidence type="ECO:0000313" key="3">
    <source>
        <dbReference type="Proteomes" id="UP000551616"/>
    </source>
</evidence>
<reference evidence="2 3" key="1">
    <citation type="submission" date="2020-05" db="EMBL/GenBank/DDBJ databases">
        <title>Bremerella alba sp. nov., a novel planctomycete isolated from the surface of the macroalga Fucus spiralis.</title>
        <authorList>
            <person name="Godinho O."/>
            <person name="Botelho R."/>
            <person name="Albuquerque L."/>
            <person name="Wiegand S."/>
            <person name="Da Costa M.S."/>
            <person name="Lobo-Da-Cunha A."/>
            <person name="Jogler C."/>
            <person name="Lage O.M."/>
        </authorList>
    </citation>
    <scope>NUCLEOTIDE SEQUENCE [LARGE SCALE GENOMIC DNA]</scope>
    <source>
        <strain evidence="2 3">FF15</strain>
    </source>
</reference>
<evidence type="ECO:0000313" key="2">
    <source>
        <dbReference type="EMBL" id="MBA2116501.1"/>
    </source>
</evidence>
<dbReference type="InterPro" id="IPR038765">
    <property type="entry name" value="Papain-like_cys_pep_sf"/>
</dbReference>
<dbReference type="Gene3D" id="3.90.1720.10">
    <property type="entry name" value="endopeptidase domain like (from Nostoc punctiforme)"/>
    <property type="match status" value="1"/>
</dbReference>
<sequence length="250" mass="28159">MCELYGGATLCRDATEFSQLTSIHPFLFPNRTMSHIKIFNTTPATYGEDYERGWIGFNHADSWFSKGIAQVQQWNQVSDVTVSHVFVVTGEDECVEAAYPKGVVRSKLSEEYWPKDDRYVIFRKPKGLTPELADRIAEAAEAQMGTEFDYHTTANLALQKNFLGWIVNWMTSDEANRAADSWVEDDSRWLCSALGAYCLKSQAEFDGIGILDKQPGMLTPQELFESDEIFEPVQRTDGTQAPVKNVSEGS</sequence>
<evidence type="ECO:0000256" key="1">
    <source>
        <dbReference type="SAM" id="MobiDB-lite"/>
    </source>
</evidence>
<name>A0A7V8V8A7_9BACT</name>
<gene>
    <name evidence="2" type="ORF">HOV93_36920</name>
</gene>
<comment type="caution">
    <text evidence="2">The sequence shown here is derived from an EMBL/GenBank/DDBJ whole genome shotgun (WGS) entry which is preliminary data.</text>
</comment>
<keyword evidence="3" id="KW-1185">Reference proteome</keyword>
<dbReference type="AlphaFoldDB" id="A0A7V8V8A7"/>
<accession>A0A7V8V8A7</accession>
<protein>
    <submittedName>
        <fullName evidence="2">Uncharacterized protein</fullName>
    </submittedName>
</protein>
<organism evidence="2 3">
    <name type="scientific">Bremerella alba</name>
    <dbReference type="NCBI Taxonomy" id="980252"/>
    <lineage>
        <taxon>Bacteria</taxon>
        <taxon>Pseudomonadati</taxon>
        <taxon>Planctomycetota</taxon>
        <taxon>Planctomycetia</taxon>
        <taxon>Pirellulales</taxon>
        <taxon>Pirellulaceae</taxon>
        <taxon>Bremerella</taxon>
    </lineage>
</organism>
<feature type="region of interest" description="Disordered" evidence="1">
    <location>
        <begin position="231"/>
        <end position="250"/>
    </location>
</feature>